<dbReference type="EMBL" id="JACASE010000017">
    <property type="protein sequence ID" value="KAF6397070.1"/>
    <property type="molecule type" value="Genomic_DNA"/>
</dbReference>
<reference evidence="1 2" key="1">
    <citation type="journal article" date="2020" name="Nature">
        <title>Six reference-quality genomes reveal evolution of bat adaptations.</title>
        <authorList>
            <person name="Jebb D."/>
            <person name="Huang Z."/>
            <person name="Pippel M."/>
            <person name="Hughes G.M."/>
            <person name="Lavrichenko K."/>
            <person name="Devanna P."/>
            <person name="Winkler S."/>
            <person name="Jermiin L.S."/>
            <person name="Skirmuntt E.C."/>
            <person name="Katzourakis A."/>
            <person name="Burkitt-Gray L."/>
            <person name="Ray D.A."/>
            <person name="Sullivan K.A.M."/>
            <person name="Roscito J.G."/>
            <person name="Kirilenko B.M."/>
            <person name="Davalos L.M."/>
            <person name="Corthals A.P."/>
            <person name="Power M.L."/>
            <person name="Jones G."/>
            <person name="Ransome R.D."/>
            <person name="Dechmann D.K.N."/>
            <person name="Locatelli A.G."/>
            <person name="Puechmaille S.J."/>
            <person name="Fedrigo O."/>
            <person name="Jarvis E.D."/>
            <person name="Hiller M."/>
            <person name="Vernes S.C."/>
            <person name="Myers E.W."/>
            <person name="Teeling E.C."/>
        </authorList>
    </citation>
    <scope>NUCLEOTIDE SEQUENCE [LARGE SCALE GENOMIC DNA]</scope>
    <source>
        <strain evidence="1">MRouAeg1</strain>
        <tissue evidence="1">Muscle</tissue>
    </source>
</reference>
<sequence length="222" mass="24935">MFPRFVRALGTIRLGAPPEFFAQPHGLLADAFTAYSLATDCAGPVPVLRELFLRMSCTADCASLAFLPCSALTDVVPSAPLPTAGAASLCLEPVEAIGLSLLSLVWKCLRAESQGEQRVLLVWGTQFCVTISSETLFHIYFCSVLPSFIVGGQVWVHPFHRSRWRSPRLWYFLLLFSFKHIKFSITIDFNLRIIHIYVFKFPKGMSFKFFSNDFKLNALCPM</sequence>
<organism evidence="1 2">
    <name type="scientific">Rousettus aegyptiacus</name>
    <name type="common">Egyptian fruit bat</name>
    <name type="synonym">Pteropus aegyptiacus</name>
    <dbReference type="NCBI Taxonomy" id="9407"/>
    <lineage>
        <taxon>Eukaryota</taxon>
        <taxon>Metazoa</taxon>
        <taxon>Chordata</taxon>
        <taxon>Craniata</taxon>
        <taxon>Vertebrata</taxon>
        <taxon>Euteleostomi</taxon>
        <taxon>Mammalia</taxon>
        <taxon>Eutheria</taxon>
        <taxon>Laurasiatheria</taxon>
        <taxon>Chiroptera</taxon>
        <taxon>Yinpterochiroptera</taxon>
        <taxon>Pteropodoidea</taxon>
        <taxon>Pteropodidae</taxon>
        <taxon>Rousettinae</taxon>
        <taxon>Rousettus</taxon>
    </lineage>
</organism>
<dbReference type="AlphaFoldDB" id="A0A7J8BFL1"/>
<evidence type="ECO:0000313" key="1">
    <source>
        <dbReference type="EMBL" id="KAF6397070.1"/>
    </source>
</evidence>
<keyword evidence="2" id="KW-1185">Reference proteome</keyword>
<proteinExistence type="predicted"/>
<evidence type="ECO:0000313" key="2">
    <source>
        <dbReference type="Proteomes" id="UP000593571"/>
    </source>
</evidence>
<dbReference type="Proteomes" id="UP000593571">
    <property type="component" value="Unassembled WGS sequence"/>
</dbReference>
<gene>
    <name evidence="1" type="ORF">HJG63_009737</name>
</gene>
<comment type="caution">
    <text evidence="1">The sequence shown here is derived from an EMBL/GenBank/DDBJ whole genome shotgun (WGS) entry which is preliminary data.</text>
</comment>
<accession>A0A7J8BFL1</accession>
<protein>
    <submittedName>
        <fullName evidence="1">Uncharacterized protein</fullName>
    </submittedName>
</protein>
<name>A0A7J8BFL1_ROUAE</name>